<accession>A0A1Y3KKC6</accession>
<dbReference type="RefSeq" id="WP_086978190.1">
    <property type="nucleotide sequence ID" value="NZ_NFSB01000087.1"/>
</dbReference>
<gene>
    <name evidence="5" type="ORF">B8W72_24135</name>
</gene>
<dbReference type="InterPro" id="IPR029044">
    <property type="entry name" value="Nucleotide-diphossugar_trans"/>
</dbReference>
<evidence type="ECO:0000313" key="5">
    <source>
        <dbReference type="EMBL" id="OUM26316.1"/>
    </source>
</evidence>
<evidence type="ECO:0000256" key="3">
    <source>
        <dbReference type="ARBA" id="ARBA00022842"/>
    </source>
</evidence>
<reference evidence="5 6" key="1">
    <citation type="submission" date="2017-05" db="EMBL/GenBank/DDBJ databases">
        <title>Whole genome sequence of Pseudomonas putida isolate 1312 commercialized as a biostimulant.</title>
        <authorList>
            <person name="Crovadore J."/>
            <person name="Blanc P."/>
            <person name="Chablais R."/>
            <person name="Cochard B."/>
            <person name="Grizard D."/>
            <person name="Lefort F."/>
        </authorList>
    </citation>
    <scope>NUCLEOTIDE SEQUENCE [LARGE SCALE GENOMIC DNA]</scope>
    <source>
        <strain evidence="5 6">1312</strain>
    </source>
</reference>
<proteinExistence type="predicted"/>
<feature type="domain" description="MobA-like NTP transferase" evidence="4">
    <location>
        <begin position="3"/>
        <end position="119"/>
    </location>
</feature>
<name>A0A1Y3KKC6_PSEPU</name>
<keyword evidence="1 5" id="KW-0808">Transferase</keyword>
<dbReference type="InterPro" id="IPR050065">
    <property type="entry name" value="GlmU-like"/>
</dbReference>
<evidence type="ECO:0000256" key="1">
    <source>
        <dbReference type="ARBA" id="ARBA00022679"/>
    </source>
</evidence>
<dbReference type="AlphaFoldDB" id="A0A1Y3KKC6"/>
<dbReference type="PANTHER" id="PTHR43584">
    <property type="entry name" value="NUCLEOTIDYL TRANSFERASE"/>
    <property type="match status" value="1"/>
</dbReference>
<dbReference type="SUPFAM" id="SSF53448">
    <property type="entry name" value="Nucleotide-diphospho-sugar transferases"/>
    <property type="match status" value="1"/>
</dbReference>
<dbReference type="CDD" id="cd02523">
    <property type="entry name" value="PC_cytidylyltransferase"/>
    <property type="match status" value="1"/>
</dbReference>
<protein>
    <submittedName>
        <fullName evidence="5">Transferase</fullName>
    </submittedName>
</protein>
<dbReference type="EMBL" id="NFSB01000087">
    <property type="protein sequence ID" value="OUM26316.1"/>
    <property type="molecule type" value="Genomic_DNA"/>
</dbReference>
<dbReference type="Proteomes" id="UP000196082">
    <property type="component" value="Unassembled WGS sequence"/>
</dbReference>
<evidence type="ECO:0000256" key="2">
    <source>
        <dbReference type="ARBA" id="ARBA00022695"/>
    </source>
</evidence>
<evidence type="ECO:0000259" key="4">
    <source>
        <dbReference type="Pfam" id="PF12804"/>
    </source>
</evidence>
<keyword evidence="3" id="KW-0460">Magnesium</keyword>
<evidence type="ECO:0000313" key="6">
    <source>
        <dbReference type="Proteomes" id="UP000196082"/>
    </source>
</evidence>
<dbReference type="InterPro" id="IPR025877">
    <property type="entry name" value="MobA-like_NTP_Trfase"/>
</dbReference>
<dbReference type="Gene3D" id="3.90.550.10">
    <property type="entry name" value="Spore Coat Polysaccharide Biosynthesis Protein SpsA, Chain A"/>
    <property type="match status" value="1"/>
</dbReference>
<sequence length="241" mass="26470">MKAIILAAGRGSRLQALTDERPKALVPFNGVPLLRRAIETLRQCDISEVGIVAGYRSEMLAPFADTLFHNHRWHSSGIFSSLNCASGWLSAEPCLVSYGDIFYDSTLVSELINHPADIVLGYDPAAVRLWQQRFNDPLPDLENFRLVDGLVSAIGQTATSLEVIQGQYMGLFKVTPAGWQALKKQLQGLTHQARDQTDMTSLLGTLVSEGFPVAGVATHAPWGEIDCPSDVTLYERIYPDL</sequence>
<keyword evidence="2" id="KW-0548">Nucleotidyltransferase</keyword>
<dbReference type="Pfam" id="PF12804">
    <property type="entry name" value="NTP_transf_3"/>
    <property type="match status" value="1"/>
</dbReference>
<dbReference type="PANTHER" id="PTHR43584:SF8">
    <property type="entry name" value="N-ACETYLMURAMATE ALPHA-1-PHOSPHATE URIDYLYLTRANSFERASE"/>
    <property type="match status" value="1"/>
</dbReference>
<comment type="caution">
    <text evidence="5">The sequence shown here is derived from an EMBL/GenBank/DDBJ whole genome shotgun (WGS) entry which is preliminary data.</text>
</comment>
<dbReference type="GO" id="GO:0016779">
    <property type="term" value="F:nucleotidyltransferase activity"/>
    <property type="evidence" value="ECO:0007669"/>
    <property type="project" value="UniProtKB-KW"/>
</dbReference>
<organism evidence="5 6">
    <name type="scientific">Pseudomonas putida</name>
    <name type="common">Arthrobacter siderocapsulatus</name>
    <dbReference type="NCBI Taxonomy" id="303"/>
    <lineage>
        <taxon>Bacteria</taxon>
        <taxon>Pseudomonadati</taxon>
        <taxon>Pseudomonadota</taxon>
        <taxon>Gammaproteobacteria</taxon>
        <taxon>Pseudomonadales</taxon>
        <taxon>Pseudomonadaceae</taxon>
        <taxon>Pseudomonas</taxon>
    </lineage>
</organism>